<dbReference type="SUPFAM" id="SSF51395">
    <property type="entry name" value="FMN-linked oxidoreductases"/>
    <property type="match status" value="1"/>
</dbReference>
<dbReference type="AlphaFoldDB" id="A0A2R4XG72"/>
<feature type="active site" description="Proton acceptor" evidence="6">
    <location>
        <position position="287"/>
    </location>
</feature>
<feature type="binding site" evidence="7">
    <location>
        <position position="138"/>
    </location>
    <ligand>
        <name>FMN</name>
        <dbReference type="ChEBI" id="CHEBI:58210"/>
    </ligand>
</feature>
<feature type="binding site" evidence="7">
    <location>
        <position position="290"/>
    </location>
    <ligand>
        <name>glyoxylate</name>
        <dbReference type="ChEBI" id="CHEBI:36655"/>
    </ligand>
</feature>
<feature type="binding site" evidence="7">
    <location>
        <position position="287"/>
    </location>
    <ligand>
        <name>glyoxylate</name>
        <dbReference type="ChEBI" id="CHEBI:36655"/>
    </ligand>
</feature>
<organism evidence="9 10">
    <name type="scientific">Orrella marina</name>
    <dbReference type="NCBI Taxonomy" id="2163011"/>
    <lineage>
        <taxon>Bacteria</taxon>
        <taxon>Pseudomonadati</taxon>
        <taxon>Pseudomonadota</taxon>
        <taxon>Betaproteobacteria</taxon>
        <taxon>Burkholderiales</taxon>
        <taxon>Alcaligenaceae</taxon>
        <taxon>Orrella</taxon>
    </lineage>
</organism>
<protein>
    <submittedName>
        <fullName evidence="9">Alpha-hydroxy-acid oxidizing protein</fullName>
    </submittedName>
</protein>
<feature type="binding site" evidence="7">
    <location>
        <begin position="88"/>
        <end position="90"/>
    </location>
    <ligand>
        <name>FMN</name>
        <dbReference type="ChEBI" id="CHEBI:58210"/>
    </ligand>
</feature>
<dbReference type="PROSITE" id="PS51349">
    <property type="entry name" value="FMN_HYDROXY_ACID_DH_2"/>
    <property type="match status" value="1"/>
</dbReference>
<dbReference type="GO" id="GO:0009060">
    <property type="term" value="P:aerobic respiration"/>
    <property type="evidence" value="ECO:0007669"/>
    <property type="project" value="TreeGrafter"/>
</dbReference>
<dbReference type="PIRSF" id="PIRSF000138">
    <property type="entry name" value="Al-hdrx_acd_dh"/>
    <property type="match status" value="1"/>
</dbReference>
<keyword evidence="2 7" id="KW-0285">Flavoprotein</keyword>
<accession>A0A2R4XG72</accession>
<feature type="domain" description="FMN hydroxy acid dehydrogenase" evidence="8">
    <location>
        <begin position="9"/>
        <end position="392"/>
    </location>
</feature>
<feature type="binding site" evidence="7">
    <location>
        <position position="285"/>
    </location>
    <ligand>
        <name>FMN</name>
        <dbReference type="ChEBI" id="CHEBI:58210"/>
    </ligand>
</feature>
<evidence type="ECO:0000259" key="8">
    <source>
        <dbReference type="PROSITE" id="PS51349"/>
    </source>
</evidence>
<evidence type="ECO:0000256" key="5">
    <source>
        <dbReference type="ARBA" id="ARBA00024042"/>
    </source>
</evidence>
<dbReference type="GO" id="GO:0005886">
    <property type="term" value="C:plasma membrane"/>
    <property type="evidence" value="ECO:0007669"/>
    <property type="project" value="TreeGrafter"/>
</dbReference>
<dbReference type="CDD" id="cd02809">
    <property type="entry name" value="alpha_hydroxyacid_oxid_FMN"/>
    <property type="match status" value="1"/>
</dbReference>
<evidence type="ECO:0000256" key="7">
    <source>
        <dbReference type="PIRSR" id="PIRSR000138-2"/>
    </source>
</evidence>
<feature type="binding site" evidence="7">
    <location>
        <position position="175"/>
    </location>
    <ligand>
        <name>glyoxylate</name>
        <dbReference type="ChEBI" id="CHEBI:36655"/>
    </ligand>
</feature>
<dbReference type="InterPro" id="IPR012133">
    <property type="entry name" value="Alpha-hydoxy_acid_DH_FMN"/>
</dbReference>
<dbReference type="Proteomes" id="UP000244571">
    <property type="component" value="Chromosome"/>
</dbReference>
<comment type="cofactor">
    <cofactor evidence="1">
        <name>FMN</name>
        <dbReference type="ChEBI" id="CHEBI:58210"/>
    </cofactor>
</comment>
<dbReference type="EMBL" id="CP028901">
    <property type="protein sequence ID" value="AWB32791.1"/>
    <property type="molecule type" value="Genomic_DNA"/>
</dbReference>
<dbReference type="GO" id="GO:0010181">
    <property type="term" value="F:FMN binding"/>
    <property type="evidence" value="ECO:0007669"/>
    <property type="project" value="InterPro"/>
</dbReference>
<dbReference type="InterPro" id="IPR037396">
    <property type="entry name" value="FMN_HAD"/>
</dbReference>
<dbReference type="FunFam" id="3.20.20.70:FF:000029">
    <property type="entry name" value="L-lactate dehydrogenase"/>
    <property type="match status" value="1"/>
</dbReference>
<gene>
    <name evidence="9" type="ORF">DBV39_02620</name>
</gene>
<dbReference type="PANTHER" id="PTHR10578">
    <property type="entry name" value="S -2-HYDROXY-ACID OXIDASE-RELATED"/>
    <property type="match status" value="1"/>
</dbReference>
<dbReference type="InterPro" id="IPR008259">
    <property type="entry name" value="FMN_hydac_DH_AS"/>
</dbReference>
<dbReference type="Gene3D" id="3.20.20.70">
    <property type="entry name" value="Aldolase class I"/>
    <property type="match status" value="1"/>
</dbReference>
<comment type="similarity">
    <text evidence="5">Belongs to the FMN-dependent alpha-hydroxy acid dehydrogenase family.</text>
</comment>
<evidence type="ECO:0000313" key="10">
    <source>
        <dbReference type="Proteomes" id="UP000244571"/>
    </source>
</evidence>
<feature type="binding site" evidence="7">
    <location>
        <position position="117"/>
    </location>
    <ligand>
        <name>FMN</name>
        <dbReference type="ChEBI" id="CHEBI:58210"/>
    </ligand>
</feature>
<evidence type="ECO:0000256" key="1">
    <source>
        <dbReference type="ARBA" id="ARBA00001917"/>
    </source>
</evidence>
<dbReference type="InterPro" id="IPR013785">
    <property type="entry name" value="Aldolase_TIM"/>
</dbReference>
<feature type="binding site" evidence="7">
    <location>
        <position position="166"/>
    </location>
    <ligand>
        <name>FMN</name>
        <dbReference type="ChEBI" id="CHEBI:58210"/>
    </ligand>
</feature>
<reference evidence="9 10" key="1">
    <citation type="submission" date="2018-04" db="EMBL/GenBank/DDBJ databases">
        <title>Bordetella sp. HZ20 isolated from seawater.</title>
        <authorList>
            <person name="Sun C."/>
        </authorList>
    </citation>
    <scope>NUCLEOTIDE SEQUENCE [LARGE SCALE GENOMIC DNA]</scope>
    <source>
        <strain evidence="9 10">HZ20</strain>
    </source>
</reference>
<dbReference type="GO" id="GO:0004459">
    <property type="term" value="F:L-lactate dehydrogenase (NAD+) activity"/>
    <property type="evidence" value="ECO:0007669"/>
    <property type="project" value="TreeGrafter"/>
</dbReference>
<sequence length="394" mass="42779">MKQNSLLEKRAARAHCVEDFWPLARGCLPRSIYDFFDGAAEDELALTRNRDRWRQITLGPKVLVDVKKVDLSCEIIGGHSPMPLAVAPTGGVGFGRHGGDIAIARAAATMGIPYTLSTSATASIEQIALAAPGRLWFQAYILSDKDELQRLIDRAFSADYEGLMITVDLPVGGKRERDLHHQLSFPLKFTPRNVLGFAARPAWALRMLTQGVPVMENLKEMQRRSASTVRKSTSSVGKHYDPSFNWNDLQKIRDGWKRKLIVKGVVRPDDAVRLVEMGIDAVIVSNHGGRQLDAAPATCDALPGIVRAVNGRVPVLVDGGIRRGVDVVKARAMGAQGVLVGRATLFGALAAGEPGAIRALEILQDEAARAMRLSGITRIEDIDSSLLFTSECGS</sequence>
<dbReference type="RefSeq" id="WP_108620232.1">
    <property type="nucleotide sequence ID" value="NZ_CP028901.1"/>
</dbReference>
<evidence type="ECO:0000313" key="9">
    <source>
        <dbReference type="EMBL" id="AWB32791.1"/>
    </source>
</evidence>
<evidence type="ECO:0000256" key="6">
    <source>
        <dbReference type="PIRSR" id="PIRSR000138-1"/>
    </source>
</evidence>
<feature type="binding site" evidence="7">
    <location>
        <begin position="318"/>
        <end position="322"/>
    </location>
    <ligand>
        <name>FMN</name>
        <dbReference type="ChEBI" id="CHEBI:58210"/>
    </ligand>
</feature>
<dbReference type="OrthoDB" id="8717062at2"/>
<evidence type="ECO:0000256" key="4">
    <source>
        <dbReference type="ARBA" id="ARBA00023002"/>
    </source>
</evidence>
<evidence type="ECO:0000256" key="3">
    <source>
        <dbReference type="ARBA" id="ARBA00022643"/>
    </source>
</evidence>
<keyword evidence="10" id="KW-1185">Reference proteome</keyword>
<feature type="binding site" evidence="7">
    <location>
        <position position="263"/>
    </location>
    <ligand>
        <name>glyoxylate</name>
        <dbReference type="ChEBI" id="CHEBI:36655"/>
    </ligand>
</feature>
<dbReference type="InterPro" id="IPR000262">
    <property type="entry name" value="FMN-dep_DH"/>
</dbReference>
<feature type="binding site" evidence="7">
    <location>
        <begin position="341"/>
        <end position="342"/>
    </location>
    <ligand>
        <name>FMN</name>
        <dbReference type="ChEBI" id="CHEBI:58210"/>
    </ligand>
</feature>
<proteinExistence type="inferred from homology"/>
<keyword evidence="3 7" id="KW-0288">FMN</keyword>
<feature type="binding site" evidence="7">
    <location>
        <position position="140"/>
    </location>
    <ligand>
        <name>glyoxylate</name>
        <dbReference type="ChEBI" id="CHEBI:36655"/>
    </ligand>
</feature>
<dbReference type="KEGG" id="boz:DBV39_02620"/>
<evidence type="ECO:0000256" key="2">
    <source>
        <dbReference type="ARBA" id="ARBA00022630"/>
    </source>
</evidence>
<name>A0A2R4XG72_9BURK</name>
<dbReference type="PANTHER" id="PTHR10578:SF107">
    <property type="entry name" value="2-HYDROXYACID OXIDASE 1"/>
    <property type="match status" value="1"/>
</dbReference>
<keyword evidence="4" id="KW-0560">Oxidoreductase</keyword>
<dbReference type="Pfam" id="PF01070">
    <property type="entry name" value="FMN_dh"/>
    <property type="match status" value="1"/>
</dbReference>
<dbReference type="PROSITE" id="PS00557">
    <property type="entry name" value="FMN_HYDROXY_ACID_DH_1"/>
    <property type="match status" value="1"/>
</dbReference>